<reference evidence="1 2" key="1">
    <citation type="journal article" date="2021" name="BMC Biol.">
        <title>Horizontally acquired antibacterial genes associated with adaptive radiation of ladybird beetles.</title>
        <authorList>
            <person name="Li H.S."/>
            <person name="Tang X.F."/>
            <person name="Huang Y.H."/>
            <person name="Xu Z.Y."/>
            <person name="Chen M.L."/>
            <person name="Du X.Y."/>
            <person name="Qiu B.Y."/>
            <person name="Chen P.T."/>
            <person name="Zhang W."/>
            <person name="Slipinski A."/>
            <person name="Escalona H.E."/>
            <person name="Waterhouse R.M."/>
            <person name="Zwick A."/>
            <person name="Pang H."/>
        </authorList>
    </citation>
    <scope>NUCLEOTIDE SEQUENCE [LARGE SCALE GENOMIC DNA]</scope>
    <source>
        <strain evidence="1">SYSU2018</strain>
    </source>
</reference>
<organism evidence="1 2">
    <name type="scientific">Cryptolaemus montrouzieri</name>
    <dbReference type="NCBI Taxonomy" id="559131"/>
    <lineage>
        <taxon>Eukaryota</taxon>
        <taxon>Metazoa</taxon>
        <taxon>Ecdysozoa</taxon>
        <taxon>Arthropoda</taxon>
        <taxon>Hexapoda</taxon>
        <taxon>Insecta</taxon>
        <taxon>Pterygota</taxon>
        <taxon>Neoptera</taxon>
        <taxon>Endopterygota</taxon>
        <taxon>Coleoptera</taxon>
        <taxon>Polyphaga</taxon>
        <taxon>Cucujiformia</taxon>
        <taxon>Coccinelloidea</taxon>
        <taxon>Coccinellidae</taxon>
        <taxon>Scymninae</taxon>
        <taxon>Scymnini</taxon>
        <taxon>Cryptolaemus</taxon>
    </lineage>
</organism>
<dbReference type="Proteomes" id="UP001516400">
    <property type="component" value="Unassembled WGS sequence"/>
</dbReference>
<name>A0ABD2NCV5_9CUCU</name>
<comment type="caution">
    <text evidence="1">The sequence shown here is derived from an EMBL/GenBank/DDBJ whole genome shotgun (WGS) entry which is preliminary data.</text>
</comment>
<sequence length="97" mass="11105">MYPFFATSNLGGADAEIKNQVTPIVIQNGFRKYGLHPWNSEEVEGYLKDTVKIGIGKSKERDISDNKDRADMNLSFFESFVINDTLKEFQNQLNKNQ</sequence>
<protein>
    <submittedName>
        <fullName evidence="1">Uncharacterized protein</fullName>
    </submittedName>
</protein>
<gene>
    <name evidence="1" type="ORF">HHI36_011960</name>
</gene>
<accession>A0ABD2NCV5</accession>
<dbReference type="AlphaFoldDB" id="A0ABD2NCV5"/>
<proteinExistence type="predicted"/>
<keyword evidence="2" id="KW-1185">Reference proteome</keyword>
<evidence type="ECO:0000313" key="2">
    <source>
        <dbReference type="Proteomes" id="UP001516400"/>
    </source>
</evidence>
<dbReference type="EMBL" id="JABFTP020000103">
    <property type="protein sequence ID" value="KAL3276588.1"/>
    <property type="molecule type" value="Genomic_DNA"/>
</dbReference>
<evidence type="ECO:0000313" key="1">
    <source>
        <dbReference type="EMBL" id="KAL3276588.1"/>
    </source>
</evidence>